<dbReference type="GO" id="GO:0016787">
    <property type="term" value="F:hydrolase activity"/>
    <property type="evidence" value="ECO:0007669"/>
    <property type="project" value="UniProtKB-KW"/>
</dbReference>
<dbReference type="Pfam" id="PF12146">
    <property type="entry name" value="Hydrolase_4"/>
    <property type="match status" value="1"/>
</dbReference>
<dbReference type="Gene3D" id="3.40.50.1820">
    <property type="entry name" value="alpha/beta hydrolase"/>
    <property type="match status" value="1"/>
</dbReference>
<evidence type="ECO:0000313" key="3">
    <source>
        <dbReference type="Proteomes" id="UP001500655"/>
    </source>
</evidence>
<dbReference type="PANTHER" id="PTHR12277">
    <property type="entry name" value="ALPHA/BETA HYDROLASE DOMAIN-CONTAINING PROTEIN"/>
    <property type="match status" value="1"/>
</dbReference>
<sequence length="267" mass="27806">MRTWRVLLVVLVTVVAVVAVLWLAQRRLIYFPDPAAPAAPPDVREVALETADGLRLSAWLLPPTGADRGYAVLMTPGNAGNRAGRIVLARSLADAGLTVLVVDYRGYGGNPGSPTEEGLALDARAGLAHLSAAGFAPGRVVYFGESLGAAVATGLAAEHPPAGLVLRSPFVDLAAAGQVHYPFLPVRLLLRDRFAVAETIARVRVPTVVIYGGADATVPPDQSRAVADRAAGPVTVVVIDGADHNDAELFHGPRITGAVTDLLDRLG</sequence>
<gene>
    <name evidence="2" type="ORF">GCM10009681_41310</name>
</gene>
<comment type="caution">
    <text evidence="2">The sequence shown here is derived from an EMBL/GenBank/DDBJ whole genome shotgun (WGS) entry which is preliminary data.</text>
</comment>
<name>A0ABN2KTT2_9ACTN</name>
<dbReference type="InterPro" id="IPR029058">
    <property type="entry name" value="AB_hydrolase_fold"/>
</dbReference>
<evidence type="ECO:0000313" key="2">
    <source>
        <dbReference type="EMBL" id="GAA1766000.1"/>
    </source>
</evidence>
<evidence type="ECO:0000259" key="1">
    <source>
        <dbReference type="Pfam" id="PF12146"/>
    </source>
</evidence>
<dbReference type="EMBL" id="BAAALS010000022">
    <property type="protein sequence ID" value="GAA1766000.1"/>
    <property type="molecule type" value="Genomic_DNA"/>
</dbReference>
<dbReference type="SUPFAM" id="SSF53474">
    <property type="entry name" value="alpha/beta-Hydrolases"/>
    <property type="match status" value="1"/>
</dbReference>
<dbReference type="PANTHER" id="PTHR12277:SF79">
    <property type="entry name" value="XAA-PRO DIPEPTIDYL-PEPTIDASE-RELATED"/>
    <property type="match status" value="1"/>
</dbReference>
<dbReference type="Proteomes" id="UP001500655">
    <property type="component" value="Unassembled WGS sequence"/>
</dbReference>
<feature type="domain" description="Serine aminopeptidase S33" evidence="1">
    <location>
        <begin position="88"/>
        <end position="176"/>
    </location>
</feature>
<accession>A0ABN2KTT2</accession>
<dbReference type="RefSeq" id="WP_344084435.1">
    <property type="nucleotide sequence ID" value="NZ_BAAALS010000022.1"/>
</dbReference>
<keyword evidence="2" id="KW-0378">Hydrolase</keyword>
<reference evidence="2 3" key="1">
    <citation type="journal article" date="2019" name="Int. J. Syst. Evol. Microbiol.">
        <title>The Global Catalogue of Microorganisms (GCM) 10K type strain sequencing project: providing services to taxonomists for standard genome sequencing and annotation.</title>
        <authorList>
            <consortium name="The Broad Institute Genomics Platform"/>
            <consortium name="The Broad Institute Genome Sequencing Center for Infectious Disease"/>
            <person name="Wu L."/>
            <person name="Ma J."/>
        </authorList>
    </citation>
    <scope>NUCLEOTIDE SEQUENCE [LARGE SCALE GENOMIC DNA]</scope>
    <source>
        <strain evidence="2 3">JCM 13249</strain>
    </source>
</reference>
<keyword evidence="3" id="KW-1185">Reference proteome</keyword>
<proteinExistence type="predicted"/>
<organism evidence="2 3">
    <name type="scientific">Luedemannella helvata</name>
    <dbReference type="NCBI Taxonomy" id="349315"/>
    <lineage>
        <taxon>Bacteria</taxon>
        <taxon>Bacillati</taxon>
        <taxon>Actinomycetota</taxon>
        <taxon>Actinomycetes</taxon>
        <taxon>Micromonosporales</taxon>
        <taxon>Micromonosporaceae</taxon>
        <taxon>Luedemannella</taxon>
    </lineage>
</organism>
<protein>
    <submittedName>
        <fullName evidence="2">Alpha/beta hydrolase</fullName>
    </submittedName>
</protein>
<dbReference type="InterPro" id="IPR022742">
    <property type="entry name" value="Hydrolase_4"/>
</dbReference>